<evidence type="ECO:0000313" key="15">
    <source>
        <dbReference type="EMBL" id="KZP06431.1"/>
    </source>
</evidence>
<dbReference type="PROSITE" id="PS51999">
    <property type="entry name" value="ZF_GRF"/>
    <property type="match status" value="1"/>
</dbReference>
<evidence type="ECO:0000256" key="5">
    <source>
        <dbReference type="ARBA" id="ARBA00022801"/>
    </source>
</evidence>
<evidence type="ECO:0000256" key="13">
    <source>
        <dbReference type="SAM" id="MobiDB-lite"/>
    </source>
</evidence>
<dbReference type="PROSITE" id="PS51435">
    <property type="entry name" value="AP_NUCLEASE_F1_4"/>
    <property type="match status" value="1"/>
</dbReference>
<dbReference type="InterPro" id="IPR004808">
    <property type="entry name" value="AP_endonuc_1"/>
</dbReference>
<keyword evidence="3 10" id="KW-0479">Metal-binding</keyword>
<sequence length="530" mass="57797">MRILIWSINGIRTLPQYHPWNTLKTGGTILDELGADKSVFKVYESTRPSLECTFALPASYDAFFSFHTSKAGYSGVAIYTKQKPKKASRGLSTPKIKPLWNALTERVSGVDPAIPDLDLASLDGEGRTIVVDFGLFILISTYCPVDSPSPTRHAYKMAYHRLLSTRVRRLIAEGREVVLVGDINVCVAASVKEGFYDHSARRWTRGLFGEDDVEGDERMLVDVVKRQRPDRKAMSISARASNYGARIDYILVTPALLPWINGTDIEPRIQGSDHCPVWVDFKDEIQVAGKTVRLDDRYWEEYSGKQKLLSSFFGNGKGSAKQSVGVAAAGDGVDKPPPAAIPEASPIDLDVAATEGPTSSPASAALFSTPPPPTASTSTSSQASMKNRKVLHDEGQLGVSKNSGKQPQKPKAGQTKLSSFSGSPKTTAEHAGGSDCQDDGDRLDADYHFALEVSAPWSILLAPLQPPLCTIHREPAQGFTVNRAGPNKGKKVFVCARPVGPGYDKGRAERMRAEVDHKWKCDYFKWASDA</sequence>
<feature type="domain" description="GRF-type" evidence="14">
    <location>
        <begin position="469"/>
        <end position="530"/>
    </location>
</feature>
<gene>
    <name evidence="15" type="ORF">FIBSPDRAFT_914698</name>
</gene>
<evidence type="ECO:0000256" key="1">
    <source>
        <dbReference type="ARBA" id="ARBA00007092"/>
    </source>
</evidence>
<keyword evidence="7 10" id="KW-0460">Magnesium</keyword>
<keyword evidence="16" id="KW-1185">Reference proteome</keyword>
<dbReference type="GO" id="GO:0008081">
    <property type="term" value="F:phosphoric diester hydrolase activity"/>
    <property type="evidence" value="ECO:0007669"/>
    <property type="project" value="TreeGrafter"/>
</dbReference>
<feature type="compositionally biased region" description="Low complexity" evidence="13">
    <location>
        <begin position="357"/>
        <end position="368"/>
    </location>
</feature>
<evidence type="ECO:0000256" key="11">
    <source>
        <dbReference type="PIRSR" id="PIRSR604808-3"/>
    </source>
</evidence>
<evidence type="ECO:0000256" key="4">
    <source>
        <dbReference type="ARBA" id="ARBA00022771"/>
    </source>
</evidence>
<feature type="active site" evidence="9">
    <location>
        <position position="142"/>
    </location>
</feature>
<comment type="cofactor">
    <cofactor evidence="10">
        <name>Mg(2+)</name>
        <dbReference type="ChEBI" id="CHEBI:18420"/>
    </cofactor>
    <cofactor evidence="10">
        <name>Mn(2+)</name>
        <dbReference type="ChEBI" id="CHEBI:29035"/>
    </cofactor>
    <text evidence="10">Probably binds two magnesium or manganese ions per subunit.</text>
</comment>
<keyword evidence="4 12" id="KW-0863">Zinc-finger</keyword>
<dbReference type="PANTHER" id="PTHR22748">
    <property type="entry name" value="AP ENDONUCLEASE"/>
    <property type="match status" value="1"/>
</dbReference>
<dbReference type="PANTHER" id="PTHR22748:SF4">
    <property type="entry name" value="DNA-(APURINIC OR APYRIMIDINIC SITE) ENDONUCLEASE 2"/>
    <property type="match status" value="1"/>
</dbReference>
<dbReference type="GO" id="GO:0005634">
    <property type="term" value="C:nucleus"/>
    <property type="evidence" value="ECO:0007669"/>
    <property type="project" value="TreeGrafter"/>
</dbReference>
<evidence type="ECO:0000256" key="7">
    <source>
        <dbReference type="ARBA" id="ARBA00022842"/>
    </source>
</evidence>
<dbReference type="Pfam" id="PF03372">
    <property type="entry name" value="Exo_endo_phos"/>
    <property type="match status" value="1"/>
</dbReference>
<feature type="site" description="Important for catalytic activity" evidence="11">
    <location>
        <position position="248"/>
    </location>
</feature>
<dbReference type="Proteomes" id="UP000076532">
    <property type="component" value="Unassembled WGS sequence"/>
</dbReference>
<feature type="region of interest" description="Disordered" evidence="13">
    <location>
        <begin position="351"/>
        <end position="439"/>
    </location>
</feature>
<feature type="binding site" evidence="10">
    <location>
        <position position="273"/>
    </location>
    <ligand>
        <name>Mg(2+)</name>
        <dbReference type="ChEBI" id="CHEBI:18420"/>
        <label>1</label>
    </ligand>
</feature>
<feature type="active site" description="Proton acceptor" evidence="9">
    <location>
        <position position="274"/>
    </location>
</feature>
<evidence type="ECO:0000256" key="12">
    <source>
        <dbReference type="PROSITE-ProRule" id="PRU01343"/>
    </source>
</evidence>
<dbReference type="EMBL" id="KV417788">
    <property type="protein sequence ID" value="KZP06431.1"/>
    <property type="molecule type" value="Genomic_DNA"/>
</dbReference>
<keyword evidence="8" id="KW-0539">Nucleus</keyword>
<dbReference type="STRING" id="436010.A0A167WSN4"/>
<dbReference type="GO" id="GO:0003906">
    <property type="term" value="F:DNA-(apurinic or apyrimidinic site) endonuclease activity"/>
    <property type="evidence" value="ECO:0007669"/>
    <property type="project" value="TreeGrafter"/>
</dbReference>
<feature type="binding site" evidence="10">
    <location>
        <position position="182"/>
    </location>
    <ligand>
        <name>Mg(2+)</name>
        <dbReference type="ChEBI" id="CHEBI:18420"/>
        <label>1</label>
    </ligand>
</feature>
<accession>A0A167WSN4</accession>
<evidence type="ECO:0000256" key="6">
    <source>
        <dbReference type="ARBA" id="ARBA00022833"/>
    </source>
</evidence>
<dbReference type="InterPro" id="IPR036691">
    <property type="entry name" value="Endo/exonu/phosph_ase_sf"/>
</dbReference>
<comment type="similarity">
    <text evidence="1">Belongs to the DNA repair enzymes AP/ExoA family.</text>
</comment>
<feature type="site" description="Interaction with DNA substrate" evidence="11">
    <location>
        <position position="274"/>
    </location>
</feature>
<evidence type="ECO:0000313" key="16">
    <source>
        <dbReference type="Proteomes" id="UP000076532"/>
    </source>
</evidence>
<dbReference type="Gene3D" id="3.60.10.10">
    <property type="entry name" value="Endonuclease/exonuclease/phosphatase"/>
    <property type="match status" value="1"/>
</dbReference>
<dbReference type="GO" id="GO:0006284">
    <property type="term" value="P:base-excision repair"/>
    <property type="evidence" value="ECO:0007669"/>
    <property type="project" value="TreeGrafter"/>
</dbReference>
<dbReference type="InterPro" id="IPR005135">
    <property type="entry name" value="Endo/exonuclease/phosphatase"/>
</dbReference>
<reference evidence="15 16" key="1">
    <citation type="journal article" date="2016" name="Mol. Biol. Evol.">
        <title>Comparative Genomics of Early-Diverging Mushroom-Forming Fungi Provides Insights into the Origins of Lignocellulose Decay Capabilities.</title>
        <authorList>
            <person name="Nagy L.G."/>
            <person name="Riley R."/>
            <person name="Tritt A."/>
            <person name="Adam C."/>
            <person name="Daum C."/>
            <person name="Floudas D."/>
            <person name="Sun H."/>
            <person name="Yadav J.S."/>
            <person name="Pangilinan J."/>
            <person name="Larsson K.H."/>
            <person name="Matsuura K."/>
            <person name="Barry K."/>
            <person name="Labutti K."/>
            <person name="Kuo R."/>
            <person name="Ohm R.A."/>
            <person name="Bhattacharya S.S."/>
            <person name="Shirouzu T."/>
            <person name="Yoshinaga Y."/>
            <person name="Martin F.M."/>
            <person name="Grigoriev I.V."/>
            <person name="Hibbett D.S."/>
        </authorList>
    </citation>
    <scope>NUCLEOTIDE SEQUENCE [LARGE SCALE GENOMIC DNA]</scope>
    <source>
        <strain evidence="15 16">CBS 109695</strain>
    </source>
</reference>
<dbReference type="SUPFAM" id="SSF56219">
    <property type="entry name" value="DNase I-like"/>
    <property type="match status" value="1"/>
</dbReference>
<evidence type="ECO:0000256" key="2">
    <source>
        <dbReference type="ARBA" id="ARBA00013541"/>
    </source>
</evidence>
<evidence type="ECO:0000256" key="10">
    <source>
        <dbReference type="PIRSR" id="PIRSR604808-2"/>
    </source>
</evidence>
<evidence type="ECO:0000259" key="14">
    <source>
        <dbReference type="PROSITE" id="PS51999"/>
    </source>
</evidence>
<evidence type="ECO:0000256" key="9">
    <source>
        <dbReference type="PIRSR" id="PIRSR604808-1"/>
    </source>
</evidence>
<evidence type="ECO:0000256" key="3">
    <source>
        <dbReference type="ARBA" id="ARBA00022723"/>
    </source>
</evidence>
<proteinExistence type="inferred from homology"/>
<dbReference type="GO" id="GO:0008311">
    <property type="term" value="F:double-stranded DNA 3'-5' DNA exonuclease activity"/>
    <property type="evidence" value="ECO:0007669"/>
    <property type="project" value="TreeGrafter"/>
</dbReference>
<dbReference type="InterPro" id="IPR010666">
    <property type="entry name" value="Znf_GRF"/>
</dbReference>
<feature type="binding site" evidence="10">
    <location>
        <position position="184"/>
    </location>
    <ligand>
        <name>Mg(2+)</name>
        <dbReference type="ChEBI" id="CHEBI:18420"/>
        <label>1</label>
    </ligand>
</feature>
<evidence type="ECO:0000256" key="8">
    <source>
        <dbReference type="ARBA" id="ARBA00023242"/>
    </source>
</evidence>
<dbReference type="GO" id="GO:0008270">
    <property type="term" value="F:zinc ion binding"/>
    <property type="evidence" value="ECO:0007669"/>
    <property type="project" value="UniProtKB-KW"/>
</dbReference>
<feature type="compositionally biased region" description="Low complexity" evidence="13">
    <location>
        <begin position="375"/>
        <end position="384"/>
    </location>
</feature>
<keyword evidence="6" id="KW-0862">Zinc</keyword>
<keyword evidence="10" id="KW-0464">Manganese</keyword>
<feature type="site" description="Transition state stabilizer" evidence="11">
    <location>
        <position position="184"/>
    </location>
</feature>
<feature type="active site" description="Proton donor/acceptor" evidence="9">
    <location>
        <position position="182"/>
    </location>
</feature>
<dbReference type="OrthoDB" id="391817at2759"/>
<organism evidence="15 16">
    <name type="scientific">Athelia psychrophila</name>
    <dbReference type="NCBI Taxonomy" id="1759441"/>
    <lineage>
        <taxon>Eukaryota</taxon>
        <taxon>Fungi</taxon>
        <taxon>Dikarya</taxon>
        <taxon>Basidiomycota</taxon>
        <taxon>Agaricomycotina</taxon>
        <taxon>Agaricomycetes</taxon>
        <taxon>Agaricomycetidae</taxon>
        <taxon>Atheliales</taxon>
        <taxon>Atheliaceae</taxon>
        <taxon>Athelia</taxon>
    </lineage>
</organism>
<dbReference type="AlphaFoldDB" id="A0A167WSN4"/>
<name>A0A167WSN4_9AGAM</name>
<feature type="binding site" evidence="10">
    <location>
        <position position="274"/>
    </location>
    <ligand>
        <name>Mg(2+)</name>
        <dbReference type="ChEBI" id="CHEBI:18420"/>
        <label>1</label>
    </ligand>
</feature>
<protein>
    <recommendedName>
        <fullName evidence="2">DNA-(apurinic or apyrimidinic site) endonuclease 2</fullName>
    </recommendedName>
</protein>
<keyword evidence="5" id="KW-0378">Hydrolase</keyword>
<feature type="compositionally biased region" description="Polar residues" evidence="13">
    <location>
        <begin position="415"/>
        <end position="426"/>
    </location>
</feature>